<dbReference type="Proteomes" id="UP000193083">
    <property type="component" value="Unassembled WGS sequence"/>
</dbReference>
<dbReference type="GO" id="GO:0043190">
    <property type="term" value="C:ATP-binding cassette (ABC) transporter complex"/>
    <property type="evidence" value="ECO:0007669"/>
    <property type="project" value="InterPro"/>
</dbReference>
<dbReference type="AlphaFoldDB" id="A0A1X7MRV0"/>
<dbReference type="Gene3D" id="3.10.105.10">
    <property type="entry name" value="Dipeptide-binding Protein, Domain 3"/>
    <property type="match status" value="1"/>
</dbReference>
<name>A0A1X7MRV0_9HYPH</name>
<dbReference type="PIRSF" id="PIRSF002741">
    <property type="entry name" value="MppA"/>
    <property type="match status" value="1"/>
</dbReference>
<evidence type="ECO:0000259" key="3">
    <source>
        <dbReference type="Pfam" id="PF00496"/>
    </source>
</evidence>
<sequence length="519" mass="58413">MTAPESAPDSVLRVALDWEVDAIDPPASFGGWNTGRVVQQMFESLYEDDLEDEVASPTRLIPALATSVEVSSNGLQYLFRLREHVRFHDGTRLDAEAVRFNIDRMWNPEAPQYSPVAADYNRIGLEALKSVEVLGPFSILLTLKEPFPEFLRYMTQEDAPGAHVFISPEALKKLGNSGIADHAPGTGPFRFDNRFSTPFGSGVRLRRNEDYWGGLPKLKGIEFKPYPNLEDRYNALLNGDADLAYGLEGSDLDKLERRGFVVLEGQVPYVWYFIFNMRDPVLSDVRVRHAIAHAVDRDRLSHDIFRGHTAVASGMLPPASPAFDGGYNFPYRYDPERARQLLAEAGVPPGWRLRIVTANAGSGQLMPVRICEHLARNLEAIGFGAEIVRTEDWVFYCNEWRSGLPDGAGVSQMSWGMSCDVWLEQVLHSRNTSPFGFNAGYYSNSAVDRLLDKARQAQSGDQRSQLYREAHALIMDDLPVLPMLTLRRGSVCYHPRVKGFSNPRQNWHSFKNVWTDSNL</sequence>
<comment type="similarity">
    <text evidence="2">Belongs to the bacterial solute-binding protein 5 family.</text>
</comment>
<dbReference type="GO" id="GO:0030288">
    <property type="term" value="C:outer membrane-bounded periplasmic space"/>
    <property type="evidence" value="ECO:0007669"/>
    <property type="project" value="UniProtKB-ARBA"/>
</dbReference>
<dbReference type="RefSeq" id="WP_085462652.1">
    <property type="nucleotide sequence ID" value="NZ_FXBL01000003.1"/>
</dbReference>
<dbReference type="OrthoDB" id="9803988at2"/>
<proteinExistence type="inferred from homology"/>
<dbReference type="Gene3D" id="3.40.190.10">
    <property type="entry name" value="Periplasmic binding protein-like II"/>
    <property type="match status" value="1"/>
</dbReference>
<feature type="domain" description="Solute-binding protein family 5" evidence="3">
    <location>
        <begin position="60"/>
        <end position="430"/>
    </location>
</feature>
<comment type="subcellular location">
    <subcellularLocation>
        <location evidence="1">Periplasm</location>
    </subcellularLocation>
</comment>
<dbReference type="Pfam" id="PF00496">
    <property type="entry name" value="SBP_bac_5"/>
    <property type="match status" value="1"/>
</dbReference>
<dbReference type="InterPro" id="IPR030678">
    <property type="entry name" value="Peptide/Ni-bd"/>
</dbReference>
<reference evidence="5" key="1">
    <citation type="submission" date="2017-04" db="EMBL/GenBank/DDBJ databases">
        <authorList>
            <person name="Varghese N."/>
            <person name="Submissions S."/>
        </authorList>
    </citation>
    <scope>NUCLEOTIDE SEQUENCE [LARGE SCALE GENOMIC DNA]</scope>
    <source>
        <strain evidence="5">B5P</strain>
    </source>
</reference>
<dbReference type="SUPFAM" id="SSF53850">
    <property type="entry name" value="Periplasmic binding protein-like II"/>
    <property type="match status" value="1"/>
</dbReference>
<keyword evidence="5" id="KW-1185">Reference proteome</keyword>
<dbReference type="GO" id="GO:1904680">
    <property type="term" value="F:peptide transmembrane transporter activity"/>
    <property type="evidence" value="ECO:0007669"/>
    <property type="project" value="TreeGrafter"/>
</dbReference>
<evidence type="ECO:0000313" key="4">
    <source>
        <dbReference type="EMBL" id="SMH26766.1"/>
    </source>
</evidence>
<dbReference type="Gene3D" id="3.90.76.10">
    <property type="entry name" value="Dipeptide-binding Protein, Domain 1"/>
    <property type="match status" value="1"/>
</dbReference>
<dbReference type="InterPro" id="IPR000914">
    <property type="entry name" value="SBP_5_dom"/>
</dbReference>
<protein>
    <submittedName>
        <fullName evidence="4">Peptide/nickel transport system substrate-binding protein</fullName>
    </submittedName>
</protein>
<organism evidence="4 5">
    <name type="scientific">Mesorhizobium australicum</name>
    <dbReference type="NCBI Taxonomy" id="536018"/>
    <lineage>
        <taxon>Bacteria</taxon>
        <taxon>Pseudomonadati</taxon>
        <taxon>Pseudomonadota</taxon>
        <taxon>Alphaproteobacteria</taxon>
        <taxon>Hyphomicrobiales</taxon>
        <taxon>Phyllobacteriaceae</taxon>
        <taxon>Mesorhizobium</taxon>
    </lineage>
</organism>
<dbReference type="GO" id="GO:0015833">
    <property type="term" value="P:peptide transport"/>
    <property type="evidence" value="ECO:0007669"/>
    <property type="project" value="TreeGrafter"/>
</dbReference>
<dbReference type="InterPro" id="IPR039424">
    <property type="entry name" value="SBP_5"/>
</dbReference>
<dbReference type="EMBL" id="FXBL01000003">
    <property type="protein sequence ID" value="SMH26766.1"/>
    <property type="molecule type" value="Genomic_DNA"/>
</dbReference>
<dbReference type="PANTHER" id="PTHR30290:SF83">
    <property type="entry name" value="ABC TRANSPORTER SUBSTRATE-BINDING PROTEIN"/>
    <property type="match status" value="1"/>
</dbReference>
<evidence type="ECO:0000256" key="2">
    <source>
        <dbReference type="ARBA" id="ARBA00005695"/>
    </source>
</evidence>
<evidence type="ECO:0000313" key="5">
    <source>
        <dbReference type="Proteomes" id="UP000193083"/>
    </source>
</evidence>
<gene>
    <name evidence="4" type="ORF">SAMN02982922_0441</name>
</gene>
<accession>A0A1X7MRV0</accession>
<evidence type="ECO:0000256" key="1">
    <source>
        <dbReference type="ARBA" id="ARBA00004418"/>
    </source>
</evidence>
<dbReference type="PANTHER" id="PTHR30290">
    <property type="entry name" value="PERIPLASMIC BINDING COMPONENT OF ABC TRANSPORTER"/>
    <property type="match status" value="1"/>
</dbReference>